<dbReference type="AlphaFoldDB" id="A0A8D9GRG6"/>
<protein>
    <submittedName>
        <fullName evidence="1">Uncharacterized protein</fullName>
    </submittedName>
</protein>
<dbReference type="Proteomes" id="UP000694005">
    <property type="component" value="Chromosome A03"/>
</dbReference>
<proteinExistence type="predicted"/>
<evidence type="ECO:0000313" key="1">
    <source>
        <dbReference type="EMBL" id="CAG7885452.1"/>
    </source>
</evidence>
<evidence type="ECO:0000313" key="2">
    <source>
        <dbReference type="Proteomes" id="UP000694005"/>
    </source>
</evidence>
<sequence>QNVALIKASFVIFFTIKGSTDRTTLMNRMLKCSYSDEYAYYLSICHMDGVALTTKEVKRRKSTTGPSLADELVA</sequence>
<accession>A0A8D9GRG6</accession>
<gene>
    <name evidence="1" type="ORF">BRAPAZ1V2_A03P67950.2</name>
</gene>
<dbReference type="Gramene" id="A03p67950.2_BraZ1">
    <property type="protein sequence ID" value="A03p67950.2_BraZ1.CDS"/>
    <property type="gene ID" value="A03g67950.2_BraZ1"/>
</dbReference>
<dbReference type="EMBL" id="LS974619">
    <property type="protein sequence ID" value="CAG7885452.1"/>
    <property type="molecule type" value="Genomic_DNA"/>
</dbReference>
<feature type="non-terminal residue" evidence="1">
    <location>
        <position position="1"/>
    </location>
</feature>
<organism evidence="1 2">
    <name type="scientific">Brassica campestris</name>
    <name type="common">Field mustard</name>
    <dbReference type="NCBI Taxonomy" id="3711"/>
    <lineage>
        <taxon>Eukaryota</taxon>
        <taxon>Viridiplantae</taxon>
        <taxon>Streptophyta</taxon>
        <taxon>Embryophyta</taxon>
        <taxon>Tracheophyta</taxon>
        <taxon>Spermatophyta</taxon>
        <taxon>Magnoliopsida</taxon>
        <taxon>eudicotyledons</taxon>
        <taxon>Gunneridae</taxon>
        <taxon>Pentapetalae</taxon>
        <taxon>rosids</taxon>
        <taxon>malvids</taxon>
        <taxon>Brassicales</taxon>
        <taxon>Brassicaceae</taxon>
        <taxon>Brassiceae</taxon>
        <taxon>Brassica</taxon>
    </lineage>
</organism>
<name>A0A8D9GRG6_BRACM</name>
<reference evidence="1 2" key="1">
    <citation type="submission" date="2021-07" db="EMBL/GenBank/DDBJ databases">
        <authorList>
            <consortium name="Genoscope - CEA"/>
            <person name="William W."/>
        </authorList>
    </citation>
    <scope>NUCLEOTIDE SEQUENCE [LARGE SCALE GENOMIC DNA]</scope>
</reference>